<evidence type="ECO:0008006" key="3">
    <source>
        <dbReference type="Google" id="ProtNLM"/>
    </source>
</evidence>
<comment type="caution">
    <text evidence="1">The sequence shown here is derived from an EMBL/GenBank/DDBJ whole genome shotgun (WGS) entry which is preliminary data.</text>
</comment>
<dbReference type="EMBL" id="JAGSOY010000012">
    <property type="protein sequence ID" value="MBU2710928.1"/>
    <property type="molecule type" value="Genomic_DNA"/>
</dbReference>
<gene>
    <name evidence="1" type="ORF">KCG35_07635</name>
</gene>
<protein>
    <recommendedName>
        <fullName evidence="3">Lipoprotein</fullName>
    </recommendedName>
</protein>
<reference evidence="1 2" key="1">
    <citation type="submission" date="2021-04" db="EMBL/GenBank/DDBJ databases">
        <authorList>
            <person name="Pira H."/>
            <person name="Risdian C."/>
            <person name="Wink J."/>
        </authorList>
    </citation>
    <scope>NUCLEOTIDE SEQUENCE [LARGE SCALE GENOMIC DNA]</scope>
    <source>
        <strain evidence="1 2">WH53</strain>
    </source>
</reference>
<proteinExistence type="predicted"/>
<organism evidence="1 2">
    <name type="scientific">Zooshikella harenae</name>
    <dbReference type="NCBI Taxonomy" id="2827238"/>
    <lineage>
        <taxon>Bacteria</taxon>
        <taxon>Pseudomonadati</taxon>
        <taxon>Pseudomonadota</taxon>
        <taxon>Gammaproteobacteria</taxon>
        <taxon>Oceanospirillales</taxon>
        <taxon>Zooshikellaceae</taxon>
        <taxon>Zooshikella</taxon>
    </lineage>
</organism>
<dbReference type="PROSITE" id="PS51257">
    <property type="entry name" value="PROKAR_LIPOPROTEIN"/>
    <property type="match status" value="1"/>
</dbReference>
<sequence length="240" mass="27951">MEKIHKHRYVIHILVGLFLAWGIAGCHHQALPANDSQSTQEMVQNNDIQHKRMQSRIAWLLLEAEDAFKERRLTTPKTDNALNYYQEVLTQQPDNIEAQLGIERIVKRYKNMIRYAVEKKRLAKAQILLLRAQSVDEKHKLLQSLENEIMSLQSKEKLQFFLDTDLLQARSPIIVHYLESIRKYLANNVQEVLLVSPTDADSQWILKQLSINTDEQQFIVQQQAGKRPKVQIRLSSSDES</sequence>
<evidence type="ECO:0000313" key="1">
    <source>
        <dbReference type="EMBL" id="MBU2710928.1"/>
    </source>
</evidence>
<dbReference type="RefSeq" id="WP_215819089.1">
    <property type="nucleotide sequence ID" value="NZ_JAGSOY010000012.1"/>
</dbReference>
<name>A0ABS5ZAZ5_9GAMM</name>
<dbReference type="Proteomes" id="UP000690515">
    <property type="component" value="Unassembled WGS sequence"/>
</dbReference>
<evidence type="ECO:0000313" key="2">
    <source>
        <dbReference type="Proteomes" id="UP000690515"/>
    </source>
</evidence>
<keyword evidence="2" id="KW-1185">Reference proteome</keyword>
<accession>A0ABS5ZAZ5</accession>